<comment type="caution">
    <text evidence="5">The sequence shown here is derived from an EMBL/GenBank/DDBJ whole genome shotgun (WGS) entry which is preliminary data.</text>
</comment>
<dbReference type="Proteomes" id="UP000053246">
    <property type="component" value="Unassembled WGS sequence"/>
</dbReference>
<reference evidence="5 6" key="1">
    <citation type="submission" date="2015-10" db="EMBL/GenBank/DDBJ databases">
        <authorList>
            <person name="Ju K.-S."/>
            <person name="Doroghazi J.R."/>
            <person name="Metcalf W.W."/>
        </authorList>
    </citation>
    <scope>NUCLEOTIDE SEQUENCE [LARGE SCALE GENOMIC DNA]</scope>
    <source>
        <strain evidence="5 6">NRRL B-24793</strain>
    </source>
</reference>
<dbReference type="InterPro" id="IPR008391">
    <property type="entry name" value="AXE1_dom"/>
</dbReference>
<feature type="active site" description="Charge relay system" evidence="1">
    <location>
        <position position="308"/>
    </location>
</feature>
<dbReference type="Pfam" id="PF05448">
    <property type="entry name" value="AXE1"/>
    <property type="match status" value="1"/>
</dbReference>
<organism evidence="5 6">
    <name type="scientific">Micromonospora maris</name>
    <dbReference type="NCBI Taxonomy" id="1003110"/>
    <lineage>
        <taxon>Bacteria</taxon>
        <taxon>Bacillati</taxon>
        <taxon>Actinomycetota</taxon>
        <taxon>Actinomycetes</taxon>
        <taxon>Micromonosporales</taxon>
        <taxon>Micromonosporaceae</taxon>
        <taxon>Micromonospora</taxon>
    </lineage>
</organism>
<evidence type="ECO:0000313" key="6">
    <source>
        <dbReference type="Proteomes" id="UP000053246"/>
    </source>
</evidence>
<sequence length="349" mass="37163">MSLFDLPLDQLRQYAPTVAEPEGFDDYWRSTLGAAEAVPVLLDVRPEPTDLRLLDTWDVTFAGFAGDPVRAWYTRPAGVDEPLPVVIEYVGYGRGRGTPHERLTWPVAGYAHLLMDARGQSGQYGVGDTADPHGSAPGGPSPVTRGILSPQGYYYRRLITDAVRAVQAARLLPAVDPQRVVVTGNSQGGGLALAVAGLAPGIAAVLATAPFLCHLQRAIEITDVGPYGEIAGYLAVHREAEAAVRHTLSHVDVACLVRRATAPLHLGVGLRDRVCPPSTVFAAYHQYGAANGGPVPERSLNVYPFNGHEHGEAVHVRRQLRWLADLLADPAGAPPPDDAARPVETAVAG</sequence>
<dbReference type="SUPFAM" id="SSF53474">
    <property type="entry name" value="alpha/beta-Hydrolases"/>
    <property type="match status" value="1"/>
</dbReference>
<dbReference type="OMA" id="RAWYTRP"/>
<dbReference type="PANTHER" id="PTHR40111">
    <property type="entry name" value="CEPHALOSPORIN-C DEACETYLASE"/>
    <property type="match status" value="1"/>
</dbReference>
<feature type="active site" description="Charge relay system" evidence="1">
    <location>
        <position position="272"/>
    </location>
</feature>
<evidence type="ECO:0000259" key="4">
    <source>
        <dbReference type="Pfam" id="PF05448"/>
    </source>
</evidence>
<dbReference type="RefSeq" id="WP_013734585.1">
    <property type="nucleotide sequence ID" value="NZ_LMWI01000002.1"/>
</dbReference>
<accession>A0A9X0I1Y9</accession>
<dbReference type="GO" id="GO:0005976">
    <property type="term" value="P:polysaccharide metabolic process"/>
    <property type="evidence" value="ECO:0007669"/>
    <property type="project" value="TreeGrafter"/>
</dbReference>
<keyword evidence="6" id="KW-1185">Reference proteome</keyword>
<dbReference type="Gene3D" id="3.40.50.1820">
    <property type="entry name" value="alpha/beta hydrolase"/>
    <property type="match status" value="1"/>
</dbReference>
<dbReference type="EMBL" id="LMWI01000002">
    <property type="protein sequence ID" value="KUJ45244.1"/>
    <property type="molecule type" value="Genomic_DNA"/>
</dbReference>
<evidence type="ECO:0000256" key="1">
    <source>
        <dbReference type="PIRSR" id="PIRSR639069-1"/>
    </source>
</evidence>
<proteinExistence type="predicted"/>
<feature type="binding site" evidence="2">
    <location>
        <position position="92"/>
    </location>
    <ligand>
        <name>substrate</name>
    </ligand>
</feature>
<evidence type="ECO:0000313" key="5">
    <source>
        <dbReference type="EMBL" id="KUJ45244.1"/>
    </source>
</evidence>
<feature type="domain" description="Acetyl xylan esterase" evidence="4">
    <location>
        <begin position="1"/>
        <end position="325"/>
    </location>
</feature>
<evidence type="ECO:0000256" key="2">
    <source>
        <dbReference type="PIRSR" id="PIRSR639069-2"/>
    </source>
</evidence>
<dbReference type="GO" id="GO:0052689">
    <property type="term" value="F:carboxylic ester hydrolase activity"/>
    <property type="evidence" value="ECO:0007669"/>
    <property type="project" value="TreeGrafter"/>
</dbReference>
<feature type="active site" description="Nucleophile" evidence="1">
    <location>
        <position position="186"/>
    </location>
</feature>
<evidence type="ECO:0000256" key="3">
    <source>
        <dbReference type="SAM" id="MobiDB-lite"/>
    </source>
</evidence>
<dbReference type="AlphaFoldDB" id="A0A9X0I1Y9"/>
<protein>
    <submittedName>
        <fullName evidence="5">Acetyl xylan esterase</fullName>
    </submittedName>
</protein>
<gene>
    <name evidence="5" type="ORF">ADL17_19310</name>
</gene>
<dbReference type="InterPro" id="IPR039069">
    <property type="entry name" value="CE7"/>
</dbReference>
<name>A0A9X0I1Y9_9ACTN</name>
<dbReference type="PANTHER" id="PTHR40111:SF1">
    <property type="entry name" value="CEPHALOSPORIN-C DEACETYLASE"/>
    <property type="match status" value="1"/>
</dbReference>
<feature type="region of interest" description="Disordered" evidence="3">
    <location>
        <begin position="124"/>
        <end position="143"/>
    </location>
</feature>
<dbReference type="InterPro" id="IPR029058">
    <property type="entry name" value="AB_hydrolase_fold"/>
</dbReference>